<feature type="compositionally biased region" description="Basic and acidic residues" evidence="7">
    <location>
        <begin position="31"/>
        <end position="63"/>
    </location>
</feature>
<evidence type="ECO:0000256" key="3">
    <source>
        <dbReference type="ARBA" id="ARBA00012388"/>
    </source>
</evidence>
<dbReference type="AlphaFoldDB" id="A0A5J5EZP1"/>
<dbReference type="Pfam" id="PF22600">
    <property type="entry name" value="MTPAP-like_central"/>
    <property type="match status" value="1"/>
</dbReference>
<dbReference type="GO" id="GO:0031123">
    <property type="term" value="P:RNA 3'-end processing"/>
    <property type="evidence" value="ECO:0007669"/>
    <property type="project" value="TreeGrafter"/>
</dbReference>
<keyword evidence="5" id="KW-0479">Metal-binding</keyword>
<keyword evidence="11" id="KW-1185">Reference proteome</keyword>
<dbReference type="Gene3D" id="3.30.460.10">
    <property type="entry name" value="Beta Polymerase, domain 2"/>
    <property type="match status" value="1"/>
</dbReference>
<evidence type="ECO:0000313" key="10">
    <source>
        <dbReference type="EMBL" id="KAA8908945.1"/>
    </source>
</evidence>
<dbReference type="GO" id="GO:0046872">
    <property type="term" value="F:metal ion binding"/>
    <property type="evidence" value="ECO:0007669"/>
    <property type="project" value="UniProtKB-KW"/>
</dbReference>
<evidence type="ECO:0000256" key="1">
    <source>
        <dbReference type="ARBA" id="ARBA00001936"/>
    </source>
</evidence>
<evidence type="ECO:0000256" key="7">
    <source>
        <dbReference type="SAM" id="MobiDB-lite"/>
    </source>
</evidence>
<dbReference type="EC" id="2.7.7.19" evidence="3"/>
<feature type="compositionally biased region" description="Acidic residues" evidence="7">
    <location>
        <begin position="354"/>
        <end position="364"/>
    </location>
</feature>
<dbReference type="EMBL" id="VXIS01000063">
    <property type="protein sequence ID" value="KAA8908945.1"/>
    <property type="molecule type" value="Genomic_DNA"/>
</dbReference>
<dbReference type="FunFam" id="3.30.460.10:FF:000006">
    <property type="entry name" value="non-canonical poly(A) RNA polymerase PAPD5"/>
    <property type="match status" value="1"/>
</dbReference>
<dbReference type="CDD" id="cd05402">
    <property type="entry name" value="NT_PAP_TUTase"/>
    <property type="match status" value="1"/>
</dbReference>
<dbReference type="InterPro" id="IPR045862">
    <property type="entry name" value="Trf4-like"/>
</dbReference>
<feature type="domain" description="PAP-associated" evidence="8">
    <location>
        <begin position="633"/>
        <end position="696"/>
    </location>
</feature>
<keyword evidence="4" id="KW-0808">Transferase</keyword>
<feature type="compositionally biased region" description="Acidic residues" evidence="7">
    <location>
        <begin position="140"/>
        <end position="149"/>
    </location>
</feature>
<feature type="compositionally biased region" description="Basic and acidic residues" evidence="7">
    <location>
        <begin position="221"/>
        <end position="231"/>
    </location>
</feature>
<protein>
    <recommendedName>
        <fullName evidence="3">polynucleotide adenylyltransferase</fullName>
        <ecNumber evidence="3">2.7.7.19</ecNumber>
    </recommendedName>
</protein>
<evidence type="ECO:0000313" key="11">
    <source>
        <dbReference type="Proteomes" id="UP000326924"/>
    </source>
</evidence>
<feature type="compositionally biased region" description="Basic and acidic residues" evidence="7">
    <location>
        <begin position="284"/>
        <end position="295"/>
    </location>
</feature>
<evidence type="ECO:0000259" key="8">
    <source>
        <dbReference type="Pfam" id="PF03828"/>
    </source>
</evidence>
<evidence type="ECO:0000256" key="4">
    <source>
        <dbReference type="ARBA" id="ARBA00022679"/>
    </source>
</evidence>
<dbReference type="GO" id="GO:0010605">
    <property type="term" value="P:negative regulation of macromolecule metabolic process"/>
    <property type="evidence" value="ECO:0007669"/>
    <property type="project" value="UniProtKB-ARBA"/>
</dbReference>
<dbReference type="GO" id="GO:0031499">
    <property type="term" value="C:TRAMP complex"/>
    <property type="evidence" value="ECO:0007669"/>
    <property type="project" value="TreeGrafter"/>
</dbReference>
<feature type="region of interest" description="Disordered" evidence="7">
    <location>
        <begin position="125"/>
        <end position="171"/>
    </location>
</feature>
<feature type="compositionally biased region" description="Pro residues" evidence="7">
    <location>
        <begin position="784"/>
        <end position="805"/>
    </location>
</feature>
<comment type="cofactor">
    <cofactor evidence="1">
        <name>Mn(2+)</name>
        <dbReference type="ChEBI" id="CHEBI:29035"/>
    </cofactor>
</comment>
<feature type="compositionally biased region" description="Gly residues" evidence="7">
    <location>
        <begin position="72"/>
        <end position="81"/>
    </location>
</feature>
<dbReference type="SUPFAM" id="SSF81631">
    <property type="entry name" value="PAP/OAS1 substrate-binding domain"/>
    <property type="match status" value="1"/>
</dbReference>
<accession>A0A5J5EZP1</accession>
<dbReference type="InParanoid" id="A0A5J5EZP1"/>
<dbReference type="PANTHER" id="PTHR23092:SF15">
    <property type="entry name" value="INACTIVE NON-CANONICAL POLY(A) RNA POLYMERASE PROTEIN TRF4-2-RELATED"/>
    <property type="match status" value="1"/>
</dbReference>
<sequence>MASNGDSYRPSPRHRDRSRSPSRFTGNNNSRYREREFEFDGGRRMPPRSRDMEPDRGNRDSYRPQHYHRGGRGAGRGGRGGLPFKKKLPLPAHDRPILSFDYKEKTPELMPGMITAGFELVHNEEELGSQEEGGSRAEEVPMEYSEDDAPAATAAPGHIASGETPVSTTPVQEGGKVATVLVSVANDADKKLDVVEGKEFVEADKKRTDVIAMIRQAKAKAAAEKEVKKDSVAANDDFISLNFDDDKSQQKSESESDEEHGYDDHRKRRKLNDSTKATPELPEDAPRHFSHRELLHGPYVPKESSDGGPPGVAPGVGPLSRAGKLPPPPGPSRDVRAALGKRRRDRKDSPSDYDSYDDYEEDRDVELAGVEFDFDGPDVPPTRKRKHDLISSGKQKADGNITRQWKVKPGVDSTPWMHGAVDHSRSLNMTRWLHNEIIDFVEYIKPKPYEHAVRRFVIQRLRDVARKHFHDADVRVFGSFAAELYLPTSDIDLVIISRDYARDDDPKYDNRNRLFSFKAALLHSRVAEPDSITVIANAKVPLVKYKDSISGFSVDVSFENKTGLVANGTFSTWRERYPCLPLLLTLVKQFIAMRGLNEVYIGGVGSFTLTCLIVSLFQQLPSVASGDINPSDNLGVMLLEFLELYGKRFNTRNVGIRVDDVAPSYFPRGQLHPKPSRPKPSDEWILAIQDPNTPDNNIARPSYMVNLVLDCFGDAYDVLTTHMAALDVMDFERRKGRSLLGRIIGGDYSHIEQARQKLRRVYLDRIGYEADLRELAPGETLAQPPLPPGPPPRSPSPPPPPPPPRNGANGQRGRDNRNRGGIGSAGKGRGGVARGAKRQAIQIENDDALERMRGGNNSRRGGRGDGGRYNGTGGRNDPITLE</sequence>
<organism evidence="10 11">
    <name type="scientific">Sphaerosporella brunnea</name>
    <dbReference type="NCBI Taxonomy" id="1250544"/>
    <lineage>
        <taxon>Eukaryota</taxon>
        <taxon>Fungi</taxon>
        <taxon>Dikarya</taxon>
        <taxon>Ascomycota</taxon>
        <taxon>Pezizomycotina</taxon>
        <taxon>Pezizomycetes</taxon>
        <taxon>Pezizales</taxon>
        <taxon>Pyronemataceae</taxon>
        <taxon>Sphaerosporella</taxon>
    </lineage>
</organism>
<dbReference type="GO" id="GO:0003729">
    <property type="term" value="F:mRNA binding"/>
    <property type="evidence" value="ECO:0007669"/>
    <property type="project" value="TreeGrafter"/>
</dbReference>
<gene>
    <name evidence="10" type="ORF">FN846DRAFT_643604</name>
</gene>
<dbReference type="SUPFAM" id="SSF81301">
    <property type="entry name" value="Nucleotidyltransferase"/>
    <property type="match status" value="1"/>
</dbReference>
<dbReference type="OrthoDB" id="273917at2759"/>
<comment type="caution">
    <text evidence="10">The sequence shown here is derived from an EMBL/GenBank/DDBJ whole genome shotgun (WGS) entry which is preliminary data.</text>
</comment>
<dbReference type="InterPro" id="IPR054708">
    <property type="entry name" value="MTPAP-like_central"/>
</dbReference>
<feature type="region of interest" description="Disordered" evidence="7">
    <location>
        <begin position="1"/>
        <end position="91"/>
    </location>
</feature>
<comment type="similarity">
    <text evidence="2">Belongs to the DNA polymerase type-B-like family.</text>
</comment>
<feature type="domain" description="Poly(A) RNA polymerase mitochondrial-like central palm" evidence="9">
    <location>
        <begin position="433"/>
        <end position="573"/>
    </location>
</feature>
<dbReference type="PANTHER" id="PTHR23092">
    <property type="entry name" value="POLY(A) RNA POLYMERASE"/>
    <property type="match status" value="1"/>
</dbReference>
<evidence type="ECO:0000256" key="6">
    <source>
        <dbReference type="ARBA" id="ARBA00022842"/>
    </source>
</evidence>
<name>A0A5J5EZP1_9PEZI</name>
<feature type="region of interest" description="Disordered" evidence="7">
    <location>
        <begin position="779"/>
        <end position="882"/>
    </location>
</feature>
<evidence type="ECO:0000256" key="5">
    <source>
        <dbReference type="ARBA" id="ARBA00022723"/>
    </source>
</evidence>
<dbReference type="GO" id="GO:0005730">
    <property type="term" value="C:nucleolus"/>
    <property type="evidence" value="ECO:0007669"/>
    <property type="project" value="TreeGrafter"/>
</dbReference>
<dbReference type="GO" id="GO:0043634">
    <property type="term" value="P:polyadenylation-dependent ncRNA catabolic process"/>
    <property type="evidence" value="ECO:0007669"/>
    <property type="project" value="TreeGrafter"/>
</dbReference>
<reference evidence="10 11" key="1">
    <citation type="submission" date="2019-09" db="EMBL/GenBank/DDBJ databases">
        <title>Draft genome of the ectomycorrhizal ascomycete Sphaerosporella brunnea.</title>
        <authorList>
            <consortium name="DOE Joint Genome Institute"/>
            <person name="Benucci G.M."/>
            <person name="Marozzi G."/>
            <person name="Antonielli L."/>
            <person name="Sanchez S."/>
            <person name="Marco P."/>
            <person name="Wang X."/>
            <person name="Falini L.B."/>
            <person name="Barry K."/>
            <person name="Haridas S."/>
            <person name="Lipzen A."/>
            <person name="Labutti K."/>
            <person name="Grigoriev I.V."/>
            <person name="Murat C."/>
            <person name="Martin F."/>
            <person name="Albertini E."/>
            <person name="Donnini D."/>
            <person name="Bonito G."/>
        </authorList>
    </citation>
    <scope>NUCLEOTIDE SEQUENCE [LARGE SCALE GENOMIC DNA]</scope>
    <source>
        <strain evidence="10 11">Sb_GMNB300</strain>
    </source>
</reference>
<feature type="compositionally biased region" description="Basic and acidic residues" evidence="7">
    <location>
        <begin position="244"/>
        <end position="254"/>
    </location>
</feature>
<keyword evidence="6" id="KW-0460">Magnesium</keyword>
<proteinExistence type="inferred from homology"/>
<dbReference type="InterPro" id="IPR002058">
    <property type="entry name" value="PAP_assoc"/>
</dbReference>
<dbReference type="Proteomes" id="UP000326924">
    <property type="component" value="Unassembled WGS sequence"/>
</dbReference>
<dbReference type="Pfam" id="PF03828">
    <property type="entry name" value="PAP_assoc"/>
    <property type="match status" value="1"/>
</dbReference>
<dbReference type="InterPro" id="IPR043519">
    <property type="entry name" value="NT_sf"/>
</dbReference>
<feature type="region of interest" description="Disordered" evidence="7">
    <location>
        <begin position="220"/>
        <end position="398"/>
    </location>
</feature>
<evidence type="ECO:0000256" key="2">
    <source>
        <dbReference type="ARBA" id="ARBA00008593"/>
    </source>
</evidence>
<feature type="compositionally biased region" description="Gly residues" evidence="7">
    <location>
        <begin position="820"/>
        <end position="833"/>
    </location>
</feature>
<dbReference type="Gene3D" id="1.10.1410.10">
    <property type="match status" value="1"/>
</dbReference>
<evidence type="ECO:0000259" key="9">
    <source>
        <dbReference type="Pfam" id="PF22600"/>
    </source>
</evidence>
<dbReference type="GO" id="GO:1990817">
    <property type="term" value="F:poly(A) RNA polymerase activity"/>
    <property type="evidence" value="ECO:0007669"/>
    <property type="project" value="UniProtKB-EC"/>
</dbReference>